<dbReference type="GO" id="GO:0008270">
    <property type="term" value="F:zinc ion binding"/>
    <property type="evidence" value="ECO:0007669"/>
    <property type="project" value="UniProtKB-UniRule"/>
</dbReference>
<dbReference type="OMA" id="RWENNIV"/>
<evidence type="ECO:0000256" key="3">
    <source>
        <dbReference type="ARBA" id="ARBA00022723"/>
    </source>
</evidence>
<feature type="binding site" evidence="10">
    <location>
        <position position="164"/>
    </location>
    <ligand>
        <name>Zn(2+)</name>
        <dbReference type="ChEBI" id="CHEBI:29105"/>
        <note>catalytic</note>
    </ligand>
</feature>
<evidence type="ECO:0000313" key="14">
    <source>
        <dbReference type="EMBL" id="VDL76812.1"/>
    </source>
</evidence>
<reference evidence="16" key="1">
    <citation type="submission" date="2017-02" db="UniProtKB">
        <authorList>
            <consortium name="WormBaseParasite"/>
        </authorList>
    </citation>
    <scope>IDENTIFICATION</scope>
</reference>
<keyword evidence="7" id="KW-0865">Zymogen</keyword>
<dbReference type="Gene3D" id="1.10.10.1940">
    <property type="match status" value="2"/>
</dbReference>
<dbReference type="SMART" id="SM00235">
    <property type="entry name" value="ZnMc"/>
    <property type="match status" value="1"/>
</dbReference>
<evidence type="ECO:0000256" key="7">
    <source>
        <dbReference type="ARBA" id="ARBA00023145"/>
    </source>
</evidence>
<dbReference type="InterPro" id="IPR006026">
    <property type="entry name" value="Peptidase_Metallo"/>
</dbReference>
<dbReference type="EC" id="3.4.24.-" evidence="11"/>
<dbReference type="PANTHER" id="PTHR10127">
    <property type="entry name" value="DISCOIDIN, CUB, EGF, LAMININ , AND ZINC METALLOPROTEASE DOMAIN CONTAINING"/>
    <property type="match status" value="1"/>
</dbReference>
<evidence type="ECO:0000259" key="13">
    <source>
        <dbReference type="PROSITE" id="PS51864"/>
    </source>
</evidence>
<keyword evidence="6 10" id="KW-0482">Metalloprotease</keyword>
<evidence type="ECO:0000256" key="5">
    <source>
        <dbReference type="ARBA" id="ARBA00022833"/>
    </source>
</evidence>
<feature type="binding site" evidence="10">
    <location>
        <position position="170"/>
    </location>
    <ligand>
        <name>Zn(2+)</name>
        <dbReference type="ChEBI" id="CHEBI:29105"/>
        <note>catalytic</note>
    </ligand>
</feature>
<keyword evidence="2 10" id="KW-0645">Protease</keyword>
<gene>
    <name evidence="14" type="ORF">NBR_LOCUS13223</name>
</gene>
<dbReference type="InterPro" id="IPR001506">
    <property type="entry name" value="Peptidase_M12A"/>
</dbReference>
<dbReference type="PRINTS" id="PR00480">
    <property type="entry name" value="ASTACIN"/>
</dbReference>
<dbReference type="PANTHER" id="PTHR10127:SF852">
    <property type="entry name" value="ZINC METALLOPROTEINASE NAS-12"/>
    <property type="match status" value="1"/>
</dbReference>
<dbReference type="InterPro" id="IPR024079">
    <property type="entry name" value="MetalloPept_cat_dom_sf"/>
</dbReference>
<accession>A0A0N4YA37</accession>
<keyword evidence="15" id="KW-1185">Reference proteome</keyword>
<dbReference type="STRING" id="27835.A0A0N4YA37"/>
<evidence type="ECO:0000259" key="12">
    <source>
        <dbReference type="PROSITE" id="PS51670"/>
    </source>
</evidence>
<keyword evidence="5 10" id="KW-0862">Zinc</keyword>
<dbReference type="PROSITE" id="PS51670">
    <property type="entry name" value="SHKT"/>
    <property type="match status" value="2"/>
</dbReference>
<feature type="domain" description="ShKT" evidence="12">
    <location>
        <begin position="284"/>
        <end position="320"/>
    </location>
</feature>
<evidence type="ECO:0000256" key="2">
    <source>
        <dbReference type="ARBA" id="ARBA00022670"/>
    </source>
</evidence>
<proteinExistence type="predicted"/>
<keyword evidence="3 10" id="KW-0479">Metal-binding</keyword>
<dbReference type="InterPro" id="IPR003582">
    <property type="entry name" value="ShKT_dom"/>
</dbReference>
<dbReference type="Proteomes" id="UP000271162">
    <property type="component" value="Unassembled WGS sequence"/>
</dbReference>
<evidence type="ECO:0000256" key="8">
    <source>
        <dbReference type="ARBA" id="ARBA00023157"/>
    </source>
</evidence>
<comment type="function">
    <text evidence="1">Metalloprotease.</text>
</comment>
<name>A0A0N4YA37_NIPBR</name>
<dbReference type="InterPro" id="IPR034035">
    <property type="entry name" value="Astacin-like_dom"/>
</dbReference>
<dbReference type="GO" id="GO:0004222">
    <property type="term" value="F:metalloendopeptidase activity"/>
    <property type="evidence" value="ECO:0007669"/>
    <property type="project" value="UniProtKB-UniRule"/>
</dbReference>
<reference evidence="14 15" key="2">
    <citation type="submission" date="2018-11" db="EMBL/GenBank/DDBJ databases">
        <authorList>
            <consortium name="Pathogen Informatics"/>
        </authorList>
    </citation>
    <scope>NUCLEOTIDE SEQUENCE [LARGE SCALE GENOMIC DNA]</scope>
</reference>
<feature type="signal peptide" evidence="11">
    <location>
        <begin position="1"/>
        <end position="17"/>
    </location>
</feature>
<comment type="caution">
    <text evidence="9">Lacks conserved residue(s) required for the propagation of feature annotation.</text>
</comment>
<evidence type="ECO:0000313" key="16">
    <source>
        <dbReference type="WBParaSite" id="NBR_0001322201-mRNA-1"/>
    </source>
</evidence>
<dbReference type="SMART" id="SM00254">
    <property type="entry name" value="ShKT"/>
    <property type="match status" value="2"/>
</dbReference>
<evidence type="ECO:0000256" key="10">
    <source>
        <dbReference type="PROSITE-ProRule" id="PRU01211"/>
    </source>
</evidence>
<dbReference type="GO" id="GO:0006508">
    <property type="term" value="P:proteolysis"/>
    <property type="evidence" value="ECO:0007669"/>
    <property type="project" value="UniProtKB-KW"/>
</dbReference>
<keyword evidence="11" id="KW-0732">Signal</keyword>
<sequence>MWPPAFVVLVLIRPAVLVPQSWLINENSPTKLLYGDMSKRLPGLTSPKCLLTPMQQRRYGDQKNSVRGVSRRESSFNRWKDNIIPYKISSQYTNDQARTIRDSLDELERMSCFRFVERSNEKDYLSLVPLDGCYSFVGKIGGAQVVSLARDCVADYIIWHEVMHAIGFEHEHQRPDRDNYIRVEYKNVQQGQLLNFEKLSPYEVDYPDGYDYKSIMHYDAYAFGRRDPKSRARLATMIPLLSGVTLEDNMKMSPTDIVKLNRLGRCNNRDMGGSWSGEQESSTCEDHASNCRTMKKNGMCSMSFYHQIMLSNCAKTCQFCSASPVDERSSAAPAEELSTTSSSPECTDKDPRCEMNVRNGFCKSPFYTLKMKISRCTKSCNLCSSA</sequence>
<keyword evidence="8" id="KW-1015">Disulfide bond</keyword>
<dbReference type="WBParaSite" id="NBR_0001322201-mRNA-1">
    <property type="protein sequence ID" value="NBR_0001322201-mRNA-1"/>
    <property type="gene ID" value="NBR_0001322201"/>
</dbReference>
<organism evidence="16">
    <name type="scientific">Nippostrongylus brasiliensis</name>
    <name type="common">Rat hookworm</name>
    <dbReference type="NCBI Taxonomy" id="27835"/>
    <lineage>
        <taxon>Eukaryota</taxon>
        <taxon>Metazoa</taxon>
        <taxon>Ecdysozoa</taxon>
        <taxon>Nematoda</taxon>
        <taxon>Chromadorea</taxon>
        <taxon>Rhabditida</taxon>
        <taxon>Rhabditina</taxon>
        <taxon>Rhabditomorpha</taxon>
        <taxon>Strongyloidea</taxon>
        <taxon>Heligmosomidae</taxon>
        <taxon>Nippostrongylus</taxon>
    </lineage>
</organism>
<evidence type="ECO:0000256" key="9">
    <source>
        <dbReference type="PROSITE-ProRule" id="PRU01005"/>
    </source>
</evidence>
<evidence type="ECO:0000256" key="1">
    <source>
        <dbReference type="ARBA" id="ARBA00002657"/>
    </source>
</evidence>
<feature type="domain" description="ShKT" evidence="12">
    <location>
        <begin position="346"/>
        <end position="383"/>
    </location>
</feature>
<keyword evidence="4 10" id="KW-0378">Hydrolase</keyword>
<dbReference type="PROSITE" id="PS51864">
    <property type="entry name" value="ASTACIN"/>
    <property type="match status" value="1"/>
</dbReference>
<comment type="cofactor">
    <cofactor evidence="10 11">
        <name>Zn(2+)</name>
        <dbReference type="ChEBI" id="CHEBI:29105"/>
    </cofactor>
    <text evidence="10 11">Binds 1 zinc ion per subunit.</text>
</comment>
<evidence type="ECO:0000256" key="11">
    <source>
        <dbReference type="RuleBase" id="RU361183"/>
    </source>
</evidence>
<evidence type="ECO:0000313" key="15">
    <source>
        <dbReference type="Proteomes" id="UP000271162"/>
    </source>
</evidence>
<feature type="domain" description="Peptidase M12A" evidence="13">
    <location>
        <begin position="64"/>
        <end position="267"/>
    </location>
</feature>
<dbReference type="EMBL" id="UYSL01020975">
    <property type="protein sequence ID" value="VDL76812.1"/>
    <property type="molecule type" value="Genomic_DNA"/>
</dbReference>
<evidence type="ECO:0000256" key="6">
    <source>
        <dbReference type="ARBA" id="ARBA00023049"/>
    </source>
</evidence>
<evidence type="ECO:0000256" key="4">
    <source>
        <dbReference type="ARBA" id="ARBA00022801"/>
    </source>
</evidence>
<dbReference type="Pfam" id="PF01400">
    <property type="entry name" value="Astacin"/>
    <property type="match status" value="1"/>
</dbReference>
<dbReference type="Gene3D" id="3.40.390.10">
    <property type="entry name" value="Collagenase (Catalytic Domain)"/>
    <property type="match status" value="1"/>
</dbReference>
<dbReference type="CDD" id="cd04280">
    <property type="entry name" value="ZnMc_astacin_like"/>
    <property type="match status" value="1"/>
</dbReference>
<dbReference type="SUPFAM" id="SSF55486">
    <property type="entry name" value="Metalloproteases ('zincins'), catalytic domain"/>
    <property type="match status" value="1"/>
</dbReference>
<protein>
    <recommendedName>
        <fullName evidence="11">Metalloendopeptidase</fullName>
        <ecNumber evidence="11">3.4.24.-</ecNumber>
    </recommendedName>
</protein>
<feature type="chain" id="PRO_5043073272" description="Metalloendopeptidase" evidence="11">
    <location>
        <begin position="18"/>
        <end position="386"/>
    </location>
</feature>
<dbReference type="AlphaFoldDB" id="A0A0N4YA37"/>
<feature type="binding site" evidence="10">
    <location>
        <position position="160"/>
    </location>
    <ligand>
        <name>Zn(2+)</name>
        <dbReference type="ChEBI" id="CHEBI:29105"/>
        <note>catalytic</note>
    </ligand>
</feature>
<dbReference type="Pfam" id="PF01549">
    <property type="entry name" value="ShK"/>
    <property type="match status" value="2"/>
</dbReference>
<feature type="active site" evidence="10">
    <location>
        <position position="161"/>
    </location>
</feature>